<organism evidence="2 3">
    <name type="scientific">Chiloscyllium punctatum</name>
    <name type="common">Brownbanded bambooshark</name>
    <name type="synonym">Hemiscyllium punctatum</name>
    <dbReference type="NCBI Taxonomy" id="137246"/>
    <lineage>
        <taxon>Eukaryota</taxon>
        <taxon>Metazoa</taxon>
        <taxon>Chordata</taxon>
        <taxon>Craniata</taxon>
        <taxon>Vertebrata</taxon>
        <taxon>Chondrichthyes</taxon>
        <taxon>Elasmobranchii</taxon>
        <taxon>Galeomorphii</taxon>
        <taxon>Galeoidea</taxon>
        <taxon>Orectolobiformes</taxon>
        <taxon>Hemiscylliidae</taxon>
        <taxon>Chiloscyllium</taxon>
    </lineage>
</organism>
<evidence type="ECO:0000313" key="3">
    <source>
        <dbReference type="Proteomes" id="UP000287033"/>
    </source>
</evidence>
<dbReference type="AlphaFoldDB" id="A0A401U1Y1"/>
<protein>
    <submittedName>
        <fullName evidence="2">Uncharacterized protein</fullName>
    </submittedName>
</protein>
<comment type="caution">
    <text evidence="2">The sequence shown here is derived from an EMBL/GenBank/DDBJ whole genome shotgun (WGS) entry which is preliminary data.</text>
</comment>
<evidence type="ECO:0000256" key="1">
    <source>
        <dbReference type="SAM" id="MobiDB-lite"/>
    </source>
</evidence>
<name>A0A401U1Y1_CHIPU</name>
<dbReference type="Proteomes" id="UP000287033">
    <property type="component" value="Unassembled WGS sequence"/>
</dbReference>
<dbReference type="EMBL" id="BEZZ01254369">
    <property type="protein sequence ID" value="GCC48924.1"/>
    <property type="molecule type" value="Genomic_DNA"/>
</dbReference>
<feature type="non-terminal residue" evidence="2">
    <location>
        <position position="1"/>
    </location>
</feature>
<evidence type="ECO:0000313" key="2">
    <source>
        <dbReference type="EMBL" id="GCC48924.1"/>
    </source>
</evidence>
<proteinExistence type="predicted"/>
<gene>
    <name evidence="2" type="ORF">chiPu_0033100</name>
</gene>
<feature type="region of interest" description="Disordered" evidence="1">
    <location>
        <begin position="120"/>
        <end position="148"/>
    </location>
</feature>
<sequence length="161" mass="19977">SPRWSATLRPRRGHHRRRRPNLSRLRSALLLRPDLLRPELLRPDPARNHRREGRLSGPLPPCRWWRVSLSQSSPRSRPMVREPSWLSPAGCRSSLQRHHRVRMIRRFPRRALHLPFKLPRRRPLHRNRRRRLRPRRRRLHRRRRRTPRRKLLRRLRSKPNC</sequence>
<accession>A0A401U1Y1</accession>
<reference evidence="2 3" key="1">
    <citation type="journal article" date="2018" name="Nat. Ecol. Evol.">
        <title>Shark genomes provide insights into elasmobranch evolution and the origin of vertebrates.</title>
        <authorList>
            <person name="Hara Y"/>
            <person name="Yamaguchi K"/>
            <person name="Onimaru K"/>
            <person name="Kadota M"/>
            <person name="Koyanagi M"/>
            <person name="Keeley SD"/>
            <person name="Tatsumi K"/>
            <person name="Tanaka K"/>
            <person name="Motone F"/>
            <person name="Kageyama Y"/>
            <person name="Nozu R"/>
            <person name="Adachi N"/>
            <person name="Nishimura O"/>
            <person name="Nakagawa R"/>
            <person name="Tanegashima C"/>
            <person name="Kiyatake I"/>
            <person name="Matsumoto R"/>
            <person name="Murakumo K"/>
            <person name="Nishida K"/>
            <person name="Terakita A"/>
            <person name="Kuratani S"/>
            <person name="Sato K"/>
            <person name="Hyodo S Kuraku.S."/>
        </authorList>
    </citation>
    <scope>NUCLEOTIDE SEQUENCE [LARGE SCALE GENOMIC DNA]</scope>
</reference>
<keyword evidence="3" id="KW-1185">Reference proteome</keyword>